<dbReference type="Pfam" id="PF03009">
    <property type="entry name" value="GDPD"/>
    <property type="match status" value="1"/>
</dbReference>
<name>A0A381PKS5_9ZZZZ</name>
<dbReference type="SUPFAM" id="SSF51695">
    <property type="entry name" value="PLC-like phosphodiesterases"/>
    <property type="match status" value="1"/>
</dbReference>
<proteinExistence type="predicted"/>
<dbReference type="GO" id="GO:0008081">
    <property type="term" value="F:phosphoric diester hydrolase activity"/>
    <property type="evidence" value="ECO:0007669"/>
    <property type="project" value="InterPro"/>
</dbReference>
<dbReference type="AlphaFoldDB" id="A0A381PKS5"/>
<dbReference type="EMBL" id="UINC01000990">
    <property type="protein sequence ID" value="SUZ66659.1"/>
    <property type="molecule type" value="Genomic_DNA"/>
</dbReference>
<sequence length="369" mass="41012">MATWEQPRENSIAALRHGMEFSDGVEFDLKLSNDGEFVIYHDELFPGTAPKTERCIEMLGTDEVRSRGVATFDELLSDRRYTEAWQASGKTANIEFKMPHPIAGIEADEQLRSMMGLLEHKLEPFDLPDRSALVYSFSPRIGPVAKSSGFGMPITRLMPHLRPWGKWNVKRAVGAPHFARISVPGLVRYLRRNGMPVMGLALQFLNGWTRWINPGLPVGLRGRGLVRLNKARAGMGAFVWPSPLDLESALVEAGCSLVSDHMNPDIVSLPDGSARWPRPASQPLDEEWRARLDSAADDELADLIGEASSSLPTWPEIGQKRRKELVAEQGRRMFWSGSEDKWAAEAEGGLLWGSPRIVGHRGAGKTHSE</sequence>
<dbReference type="InterPro" id="IPR030395">
    <property type="entry name" value="GP_PDE_dom"/>
</dbReference>
<dbReference type="InterPro" id="IPR017946">
    <property type="entry name" value="PLC-like_Pdiesterase_TIM-brl"/>
</dbReference>
<dbReference type="GO" id="GO:0006629">
    <property type="term" value="P:lipid metabolic process"/>
    <property type="evidence" value="ECO:0007669"/>
    <property type="project" value="InterPro"/>
</dbReference>
<organism evidence="2">
    <name type="scientific">marine metagenome</name>
    <dbReference type="NCBI Taxonomy" id="408172"/>
    <lineage>
        <taxon>unclassified sequences</taxon>
        <taxon>metagenomes</taxon>
        <taxon>ecological metagenomes</taxon>
    </lineage>
</organism>
<evidence type="ECO:0000259" key="1">
    <source>
        <dbReference type="Pfam" id="PF03009"/>
    </source>
</evidence>
<reference evidence="2" key="1">
    <citation type="submission" date="2018-05" db="EMBL/GenBank/DDBJ databases">
        <authorList>
            <person name="Lanie J.A."/>
            <person name="Ng W.-L."/>
            <person name="Kazmierczak K.M."/>
            <person name="Andrzejewski T.M."/>
            <person name="Davidsen T.M."/>
            <person name="Wayne K.J."/>
            <person name="Tettelin H."/>
            <person name="Glass J.I."/>
            <person name="Rusch D."/>
            <person name="Podicherti R."/>
            <person name="Tsui H.-C.T."/>
            <person name="Winkler M.E."/>
        </authorList>
    </citation>
    <scope>NUCLEOTIDE SEQUENCE</scope>
</reference>
<protein>
    <recommendedName>
        <fullName evidence="1">GP-PDE domain-containing protein</fullName>
    </recommendedName>
</protein>
<dbReference type="Gene3D" id="3.20.20.190">
    <property type="entry name" value="Phosphatidylinositol (PI) phosphodiesterase"/>
    <property type="match status" value="1"/>
</dbReference>
<gene>
    <name evidence="2" type="ORF">METZ01_LOCUS19513</name>
</gene>
<evidence type="ECO:0000313" key="2">
    <source>
        <dbReference type="EMBL" id="SUZ66659.1"/>
    </source>
</evidence>
<feature type="domain" description="GP-PDE" evidence="1">
    <location>
        <begin position="7"/>
        <end position="108"/>
    </location>
</feature>
<accession>A0A381PKS5</accession>